<dbReference type="InterPro" id="IPR036465">
    <property type="entry name" value="vWFA_dom_sf"/>
</dbReference>
<dbReference type="InterPro" id="IPR002881">
    <property type="entry name" value="DUF58"/>
</dbReference>
<organism evidence="3 4">
    <name type="scientific">Pseudoruegeria aquimaris</name>
    <dbReference type="NCBI Taxonomy" id="393663"/>
    <lineage>
        <taxon>Bacteria</taxon>
        <taxon>Pseudomonadati</taxon>
        <taxon>Pseudomonadota</taxon>
        <taxon>Alphaproteobacteria</taxon>
        <taxon>Rhodobacterales</taxon>
        <taxon>Roseobacteraceae</taxon>
        <taxon>Pseudoruegeria</taxon>
    </lineage>
</organism>
<dbReference type="EMBL" id="FWFQ01000011">
    <property type="protein sequence ID" value="SLN37598.1"/>
    <property type="molecule type" value="Genomic_DNA"/>
</dbReference>
<feature type="compositionally biased region" description="Basic and acidic residues" evidence="1">
    <location>
        <begin position="1"/>
        <end position="12"/>
    </location>
</feature>
<evidence type="ECO:0000256" key="1">
    <source>
        <dbReference type="SAM" id="MobiDB-lite"/>
    </source>
</evidence>
<dbReference type="SUPFAM" id="SSF53300">
    <property type="entry name" value="vWA-like"/>
    <property type="match status" value="1"/>
</dbReference>
<proteinExistence type="predicted"/>
<dbReference type="OrthoDB" id="9776116at2"/>
<protein>
    <recommendedName>
        <fullName evidence="2">DUF58 domain-containing protein</fullName>
    </recommendedName>
</protein>
<sequence>MRDRAARTRAGLDKAQPPAAAPRDRRLYTDLDHLRGLEAKARSLTFLPRQPAGSVLNGRHASRLRGRGLNFEELRDYLPSDDVRSIDWKVTARTGTPYVRVYTEERDRPALIVVDQRMSMFFGTVHNLKSVTAAEAAALAAHRILDQGDRVGGIVFGDGADPVEFRPKRSRAAVSGFLTALARANLALHAAAPPQAPLALNTVLKAVSRIATRDHLVLLISDFDGIDARTEILMKGIARHNDLILLPVWDPSAREMPFRERVVISDGRMQAEIDMGRAATTEALEATGSARLDRILGWQNTADAPVLPLSTAEDTLPQIRRLMGLGPGRRAWRKR</sequence>
<dbReference type="Proteomes" id="UP000193409">
    <property type="component" value="Unassembled WGS sequence"/>
</dbReference>
<dbReference type="AlphaFoldDB" id="A0A1Y5SH66"/>
<dbReference type="Gene3D" id="3.40.50.410">
    <property type="entry name" value="von Willebrand factor, type A domain"/>
    <property type="match status" value="1"/>
</dbReference>
<evidence type="ECO:0000313" key="3">
    <source>
        <dbReference type="EMBL" id="SLN37598.1"/>
    </source>
</evidence>
<evidence type="ECO:0000313" key="4">
    <source>
        <dbReference type="Proteomes" id="UP000193409"/>
    </source>
</evidence>
<accession>A0A1Y5SH66</accession>
<feature type="region of interest" description="Disordered" evidence="1">
    <location>
        <begin position="1"/>
        <end position="24"/>
    </location>
</feature>
<name>A0A1Y5SH66_9RHOB</name>
<dbReference type="Pfam" id="PF01882">
    <property type="entry name" value="DUF58"/>
    <property type="match status" value="1"/>
</dbReference>
<evidence type="ECO:0000259" key="2">
    <source>
        <dbReference type="Pfam" id="PF01882"/>
    </source>
</evidence>
<dbReference type="PANTHER" id="PTHR33608">
    <property type="entry name" value="BLL2464 PROTEIN"/>
    <property type="match status" value="1"/>
</dbReference>
<dbReference type="RefSeq" id="WP_085868388.1">
    <property type="nucleotide sequence ID" value="NZ_FWFQ01000011.1"/>
</dbReference>
<reference evidence="3 4" key="1">
    <citation type="submission" date="2017-03" db="EMBL/GenBank/DDBJ databases">
        <authorList>
            <person name="Afonso C.L."/>
            <person name="Miller P.J."/>
            <person name="Scott M.A."/>
            <person name="Spackman E."/>
            <person name="Goraichik I."/>
            <person name="Dimitrov K.M."/>
            <person name="Suarez D.L."/>
            <person name="Swayne D.E."/>
        </authorList>
    </citation>
    <scope>NUCLEOTIDE SEQUENCE [LARGE SCALE GENOMIC DNA]</scope>
    <source>
        <strain evidence="3 4">CECT 7680</strain>
    </source>
</reference>
<keyword evidence="4" id="KW-1185">Reference proteome</keyword>
<gene>
    <name evidence="3" type="ORF">PSA7680_01820</name>
</gene>
<feature type="domain" description="DUF58" evidence="2">
    <location>
        <begin position="73"/>
        <end position="277"/>
    </location>
</feature>
<dbReference type="PANTHER" id="PTHR33608:SF12">
    <property type="entry name" value="DUF58 DOMAIN-CONTAINING PROTEIN"/>
    <property type="match status" value="1"/>
</dbReference>